<dbReference type="RefSeq" id="WP_272745017.1">
    <property type="nucleotide sequence ID" value="NZ_JAQQKV010000002.1"/>
</dbReference>
<dbReference type="Proteomes" id="UP001218579">
    <property type="component" value="Unassembled WGS sequence"/>
</dbReference>
<accession>A0ABT5HM70</accession>
<feature type="domain" description="HTH tetR-type" evidence="3">
    <location>
        <begin position="11"/>
        <end position="71"/>
    </location>
</feature>
<dbReference type="InterPro" id="IPR036271">
    <property type="entry name" value="Tet_transcr_reg_TetR-rel_C_sf"/>
</dbReference>
<dbReference type="Gene3D" id="1.10.357.10">
    <property type="entry name" value="Tetracycline Repressor, domain 2"/>
    <property type="match status" value="1"/>
</dbReference>
<dbReference type="InterPro" id="IPR039536">
    <property type="entry name" value="TetR_C_Proteobacteria"/>
</dbReference>
<organism evidence="4 5">
    <name type="scientific">Asticcacaulis machinosus</name>
    <dbReference type="NCBI Taxonomy" id="2984211"/>
    <lineage>
        <taxon>Bacteria</taxon>
        <taxon>Pseudomonadati</taxon>
        <taxon>Pseudomonadota</taxon>
        <taxon>Alphaproteobacteria</taxon>
        <taxon>Caulobacterales</taxon>
        <taxon>Caulobacteraceae</taxon>
        <taxon>Asticcacaulis</taxon>
    </lineage>
</organism>
<proteinExistence type="predicted"/>
<dbReference type="InterPro" id="IPR009057">
    <property type="entry name" value="Homeodomain-like_sf"/>
</dbReference>
<evidence type="ECO:0000313" key="5">
    <source>
        <dbReference type="Proteomes" id="UP001218579"/>
    </source>
</evidence>
<dbReference type="Pfam" id="PF14246">
    <property type="entry name" value="TetR_C_7"/>
    <property type="match status" value="1"/>
</dbReference>
<dbReference type="InterPro" id="IPR001647">
    <property type="entry name" value="HTH_TetR"/>
</dbReference>
<gene>
    <name evidence="4" type="ORF">PQU98_11140</name>
</gene>
<dbReference type="PRINTS" id="PR00455">
    <property type="entry name" value="HTHTETR"/>
</dbReference>
<reference evidence="4 5" key="1">
    <citation type="submission" date="2023-01" db="EMBL/GenBank/DDBJ databases">
        <title>Novel species of the genus Asticcacaulis isolated from rivers.</title>
        <authorList>
            <person name="Lu H."/>
        </authorList>
    </citation>
    <scope>NUCLEOTIDE SEQUENCE [LARGE SCALE GENOMIC DNA]</scope>
    <source>
        <strain evidence="4 5">LKC15W</strain>
    </source>
</reference>
<evidence type="ECO:0000256" key="2">
    <source>
        <dbReference type="PROSITE-ProRule" id="PRU00335"/>
    </source>
</evidence>
<feature type="DNA-binding region" description="H-T-H motif" evidence="2">
    <location>
        <begin position="34"/>
        <end position="53"/>
    </location>
</feature>
<comment type="caution">
    <text evidence="4">The sequence shown here is derived from an EMBL/GenBank/DDBJ whole genome shotgun (WGS) entry which is preliminary data.</text>
</comment>
<dbReference type="PROSITE" id="PS50977">
    <property type="entry name" value="HTH_TETR_2"/>
    <property type="match status" value="1"/>
</dbReference>
<evidence type="ECO:0000256" key="1">
    <source>
        <dbReference type="ARBA" id="ARBA00023125"/>
    </source>
</evidence>
<keyword evidence="5" id="KW-1185">Reference proteome</keyword>
<dbReference type="SUPFAM" id="SSF48498">
    <property type="entry name" value="Tetracyclin repressor-like, C-terminal domain"/>
    <property type="match status" value="1"/>
</dbReference>
<evidence type="ECO:0000259" key="3">
    <source>
        <dbReference type="PROSITE" id="PS50977"/>
    </source>
</evidence>
<dbReference type="Gene3D" id="1.10.10.60">
    <property type="entry name" value="Homeodomain-like"/>
    <property type="match status" value="1"/>
</dbReference>
<dbReference type="Pfam" id="PF00440">
    <property type="entry name" value="TetR_N"/>
    <property type="match status" value="1"/>
</dbReference>
<protein>
    <submittedName>
        <fullName evidence="4">TetR/AcrR family transcriptional regulator</fullName>
    </submittedName>
</protein>
<sequence length="206" mass="23550">MLDQKVKLDKDTRREAILDVASEVFYEEGFDAASMSTIAQRLGGSKGTLYNYFKSKEDLVEAFVQRHCAMHQSEVEGLLLADKGHYRDSLLSWGRKYARITTREKTQRNFRLITSIAERWPDVARLFYQAGALRGAERMMEFLKKAEAAGEFRFDDVELAAHQFIALCQNRHLKARFMNYGEPPSEAQIDAEVTSAVKVFYAAYGV</sequence>
<dbReference type="SUPFAM" id="SSF46689">
    <property type="entry name" value="Homeodomain-like"/>
    <property type="match status" value="1"/>
</dbReference>
<evidence type="ECO:0000313" key="4">
    <source>
        <dbReference type="EMBL" id="MDC7676689.1"/>
    </source>
</evidence>
<dbReference type="InterPro" id="IPR050109">
    <property type="entry name" value="HTH-type_TetR-like_transc_reg"/>
</dbReference>
<dbReference type="PANTHER" id="PTHR30055:SF146">
    <property type="entry name" value="HTH-TYPE TRANSCRIPTIONAL DUAL REGULATOR CECR"/>
    <property type="match status" value="1"/>
</dbReference>
<dbReference type="PANTHER" id="PTHR30055">
    <property type="entry name" value="HTH-TYPE TRANSCRIPTIONAL REGULATOR RUTR"/>
    <property type="match status" value="1"/>
</dbReference>
<name>A0ABT5HM70_9CAUL</name>
<dbReference type="EMBL" id="JAQQKV010000002">
    <property type="protein sequence ID" value="MDC7676689.1"/>
    <property type="molecule type" value="Genomic_DNA"/>
</dbReference>
<keyword evidence="1 2" id="KW-0238">DNA-binding</keyword>